<gene>
    <name evidence="2" type="ORF">DPM19_10745</name>
</gene>
<keyword evidence="3" id="KW-1185">Reference proteome</keyword>
<dbReference type="AlphaFoldDB" id="A0A365H854"/>
<keyword evidence="1" id="KW-0812">Transmembrane</keyword>
<sequence length="273" mass="29199">MNPAAGSAVHPGDDLARRPEGAVPFTLSHPAAVLPFARGPLVPSALVIGAMAPDLPYFAFLMEYRGVTHRQPWAFPAALGIGLAAYAVFHLCWKRPLIALSPSWLRRRLPAPGPAFTRWVLPSLLFGTATHLFWDAFTHSAHGFTGLLPWLVTHSYAGLPVHKWLQYGSGAGGALFICWWLARWARTTPPRADAPPGLSPTTRRRVLAWSAAATALGGLLGAVTLVDPAEQSPASTLYIAVVNGVLSTVATAALALTVYSLWWHRSAAPGSRP</sequence>
<keyword evidence="1" id="KW-1133">Transmembrane helix</keyword>
<feature type="transmembrane region" description="Helical" evidence="1">
    <location>
        <begin position="41"/>
        <end position="61"/>
    </location>
</feature>
<evidence type="ECO:0000256" key="1">
    <source>
        <dbReference type="SAM" id="Phobius"/>
    </source>
</evidence>
<protein>
    <submittedName>
        <fullName evidence="2">DUF4184 domain-containing protein</fullName>
    </submittedName>
</protein>
<dbReference type="InterPro" id="IPR025238">
    <property type="entry name" value="DUF4184"/>
</dbReference>
<keyword evidence="1" id="KW-0472">Membrane</keyword>
<evidence type="ECO:0000313" key="2">
    <source>
        <dbReference type="EMBL" id="RAY15192.1"/>
    </source>
</evidence>
<feature type="transmembrane region" description="Helical" evidence="1">
    <location>
        <begin position="73"/>
        <end position="93"/>
    </location>
</feature>
<feature type="transmembrane region" description="Helical" evidence="1">
    <location>
        <begin position="238"/>
        <end position="262"/>
    </location>
</feature>
<dbReference type="Proteomes" id="UP000251891">
    <property type="component" value="Unassembled WGS sequence"/>
</dbReference>
<feature type="transmembrane region" description="Helical" evidence="1">
    <location>
        <begin position="164"/>
        <end position="185"/>
    </location>
</feature>
<organism evidence="2 3">
    <name type="scientific">Actinomadura craniellae</name>
    <dbReference type="NCBI Taxonomy" id="2231787"/>
    <lineage>
        <taxon>Bacteria</taxon>
        <taxon>Bacillati</taxon>
        <taxon>Actinomycetota</taxon>
        <taxon>Actinomycetes</taxon>
        <taxon>Streptosporangiales</taxon>
        <taxon>Thermomonosporaceae</taxon>
        <taxon>Actinomadura</taxon>
    </lineage>
</organism>
<feature type="transmembrane region" description="Helical" evidence="1">
    <location>
        <begin position="206"/>
        <end position="226"/>
    </location>
</feature>
<evidence type="ECO:0000313" key="3">
    <source>
        <dbReference type="Proteomes" id="UP000251891"/>
    </source>
</evidence>
<name>A0A365H854_9ACTN</name>
<dbReference type="EMBL" id="QLYX01000004">
    <property type="protein sequence ID" value="RAY15192.1"/>
    <property type="molecule type" value="Genomic_DNA"/>
</dbReference>
<accession>A0A365H854</accession>
<dbReference type="Pfam" id="PF13803">
    <property type="entry name" value="DUF4184"/>
    <property type="match status" value="1"/>
</dbReference>
<reference evidence="2 3" key="1">
    <citation type="submission" date="2018-06" db="EMBL/GenBank/DDBJ databases">
        <title>Actinomadura craniellae sp. nov. isolated from marine sponge Craniella sp.</title>
        <authorList>
            <person name="Li L."/>
            <person name="Xu Q.H."/>
            <person name="Lin H.W."/>
            <person name="Lu Y.H."/>
        </authorList>
    </citation>
    <scope>NUCLEOTIDE SEQUENCE [LARGE SCALE GENOMIC DNA]</scope>
    <source>
        <strain evidence="2 3">LHW63021</strain>
    </source>
</reference>
<comment type="caution">
    <text evidence="2">The sequence shown here is derived from an EMBL/GenBank/DDBJ whole genome shotgun (WGS) entry which is preliminary data.</text>
</comment>
<proteinExistence type="predicted"/>